<gene>
    <name evidence="10" type="ORF">BYL167_LOCUS20297</name>
</gene>
<keyword evidence="2 8" id="KW-0812">Transmembrane</keyword>
<evidence type="ECO:0000256" key="6">
    <source>
        <dbReference type="ARBA" id="ARBA00023170"/>
    </source>
</evidence>
<evidence type="ECO:0000256" key="5">
    <source>
        <dbReference type="ARBA" id="ARBA00023136"/>
    </source>
</evidence>
<evidence type="ECO:0000256" key="1">
    <source>
        <dbReference type="ARBA" id="ARBA00004141"/>
    </source>
</evidence>
<dbReference type="EMBL" id="CAJOBH010008878">
    <property type="protein sequence ID" value="CAF4125734.1"/>
    <property type="molecule type" value="Genomic_DNA"/>
</dbReference>
<comment type="caution">
    <text evidence="10">The sequence shown here is derived from an EMBL/GenBank/DDBJ whole genome shotgun (WGS) entry which is preliminary data.</text>
</comment>
<accession>A0A8S2QU81</accession>
<comment type="subcellular location">
    <subcellularLocation>
        <location evidence="1">Membrane</location>
        <topology evidence="1">Multi-pass membrane protein</topology>
    </subcellularLocation>
</comment>
<dbReference type="AlphaFoldDB" id="A0A8S2QU81"/>
<feature type="domain" description="G-protein coupled receptors family 1 profile" evidence="9">
    <location>
        <begin position="30"/>
        <end position="113"/>
    </location>
</feature>
<proteinExistence type="predicted"/>
<organism evidence="10 11">
    <name type="scientific">Rotaria magnacalcarata</name>
    <dbReference type="NCBI Taxonomy" id="392030"/>
    <lineage>
        <taxon>Eukaryota</taxon>
        <taxon>Metazoa</taxon>
        <taxon>Spiralia</taxon>
        <taxon>Gnathifera</taxon>
        <taxon>Rotifera</taxon>
        <taxon>Eurotatoria</taxon>
        <taxon>Bdelloidea</taxon>
        <taxon>Philodinida</taxon>
        <taxon>Philodinidae</taxon>
        <taxon>Rotaria</taxon>
    </lineage>
</organism>
<keyword evidence="5 8" id="KW-0472">Membrane</keyword>
<feature type="non-terminal residue" evidence="10">
    <location>
        <position position="1"/>
    </location>
</feature>
<feature type="transmembrane region" description="Helical" evidence="8">
    <location>
        <begin position="80"/>
        <end position="110"/>
    </location>
</feature>
<evidence type="ECO:0000313" key="11">
    <source>
        <dbReference type="Proteomes" id="UP000681967"/>
    </source>
</evidence>
<dbReference type="SUPFAM" id="SSF81321">
    <property type="entry name" value="Family A G protein-coupled receptor-like"/>
    <property type="match status" value="1"/>
</dbReference>
<dbReference type="Pfam" id="PF00001">
    <property type="entry name" value="7tm_1"/>
    <property type="match status" value="1"/>
</dbReference>
<feature type="transmembrane region" description="Helical" evidence="8">
    <location>
        <begin position="47"/>
        <end position="68"/>
    </location>
</feature>
<evidence type="ECO:0000256" key="4">
    <source>
        <dbReference type="ARBA" id="ARBA00023040"/>
    </source>
</evidence>
<keyword evidence="3 8" id="KW-1133">Transmembrane helix</keyword>
<evidence type="ECO:0000256" key="7">
    <source>
        <dbReference type="ARBA" id="ARBA00023224"/>
    </source>
</evidence>
<dbReference type="GO" id="GO:0016020">
    <property type="term" value="C:membrane"/>
    <property type="evidence" value="ECO:0007669"/>
    <property type="project" value="UniProtKB-SubCell"/>
</dbReference>
<dbReference type="Gene3D" id="1.20.1070.10">
    <property type="entry name" value="Rhodopsin 7-helix transmembrane proteins"/>
    <property type="match status" value="1"/>
</dbReference>
<keyword evidence="6" id="KW-0675">Receptor</keyword>
<evidence type="ECO:0000259" key="9">
    <source>
        <dbReference type="PROSITE" id="PS50262"/>
    </source>
</evidence>
<dbReference type="Proteomes" id="UP000681967">
    <property type="component" value="Unassembled WGS sequence"/>
</dbReference>
<dbReference type="PANTHER" id="PTHR24240">
    <property type="entry name" value="OPSIN"/>
    <property type="match status" value="1"/>
</dbReference>
<dbReference type="InterPro" id="IPR017452">
    <property type="entry name" value="GPCR_Rhodpsn_7TM"/>
</dbReference>
<dbReference type="GO" id="GO:0004930">
    <property type="term" value="F:G protein-coupled receptor activity"/>
    <property type="evidence" value="ECO:0007669"/>
    <property type="project" value="UniProtKB-KW"/>
</dbReference>
<dbReference type="InterPro" id="IPR000276">
    <property type="entry name" value="GPCR_Rhodpsn"/>
</dbReference>
<reference evidence="10" key="1">
    <citation type="submission" date="2021-02" db="EMBL/GenBank/DDBJ databases">
        <authorList>
            <person name="Nowell W R."/>
        </authorList>
    </citation>
    <scope>NUCLEOTIDE SEQUENCE</scope>
</reference>
<feature type="transmembrane region" description="Helical" evidence="8">
    <location>
        <begin position="165"/>
        <end position="190"/>
    </location>
</feature>
<protein>
    <recommendedName>
        <fullName evidence="9">G-protein coupled receptors family 1 profile domain-containing protein</fullName>
    </recommendedName>
</protein>
<sequence length="235" mass="27168">SDRRRTSQQKKGTNWMENKEDVAKTLDRHLSCRTRYVFIRHKNLRQLSTNIFICGLVLADFIESFFAIPLPTIAPLNCRWIFGYFGCVIEAIVTYFGGCSNMYMLCLISIDKLPFKWSVKRYGNGNEQQEQTKTMILLIHKIENVGVSCSIKWEGLSLSITSCNIVILIFVYLIPVTIMITTNFNSYFVILKCRCRASINLNESHTLRQYLIERRITFTVILIIGRDVTIPFGDP</sequence>
<name>A0A8S2QU81_9BILA</name>
<dbReference type="PROSITE" id="PS50262">
    <property type="entry name" value="G_PROTEIN_RECEP_F1_2"/>
    <property type="match status" value="1"/>
</dbReference>
<keyword evidence="7" id="KW-0807">Transducer</keyword>
<dbReference type="InterPro" id="IPR050125">
    <property type="entry name" value="GPCR_opsins"/>
</dbReference>
<evidence type="ECO:0000256" key="3">
    <source>
        <dbReference type="ARBA" id="ARBA00022989"/>
    </source>
</evidence>
<evidence type="ECO:0000256" key="8">
    <source>
        <dbReference type="SAM" id="Phobius"/>
    </source>
</evidence>
<evidence type="ECO:0000256" key="2">
    <source>
        <dbReference type="ARBA" id="ARBA00022692"/>
    </source>
</evidence>
<evidence type="ECO:0000313" key="10">
    <source>
        <dbReference type="EMBL" id="CAF4125734.1"/>
    </source>
</evidence>
<keyword evidence="4" id="KW-0297">G-protein coupled receptor</keyword>